<name>A0AAV5TGV5_9BILA</name>
<dbReference type="Proteomes" id="UP001432027">
    <property type="component" value="Unassembled WGS sequence"/>
</dbReference>
<sequence length="170" mass="18983">MEPGAAPFPNPIFIHSESMFSNAFRMEQEQAHRMYPSTTFIPNNDLRVGMEEEDERSEMVATMMVAYLNSCLGKAKNSLLQRGVVVSTVDAKGMRVDFSSRPIDRIFKVARARLEHDLVAQYVESLLASDVADDPMVGAAASSSSYIQPIDSKPSENNSDSKMFFTEYQI</sequence>
<organism evidence="1 2">
    <name type="scientific">Pristionchus entomophagus</name>
    <dbReference type="NCBI Taxonomy" id="358040"/>
    <lineage>
        <taxon>Eukaryota</taxon>
        <taxon>Metazoa</taxon>
        <taxon>Ecdysozoa</taxon>
        <taxon>Nematoda</taxon>
        <taxon>Chromadorea</taxon>
        <taxon>Rhabditida</taxon>
        <taxon>Rhabditina</taxon>
        <taxon>Diplogasteromorpha</taxon>
        <taxon>Diplogasteroidea</taxon>
        <taxon>Neodiplogasteridae</taxon>
        <taxon>Pristionchus</taxon>
    </lineage>
</organism>
<accession>A0AAV5TGV5</accession>
<gene>
    <name evidence="1" type="ORF">PENTCL1PPCAC_14926</name>
</gene>
<evidence type="ECO:0000313" key="1">
    <source>
        <dbReference type="EMBL" id="GMS92751.1"/>
    </source>
</evidence>
<keyword evidence="2" id="KW-1185">Reference proteome</keyword>
<reference evidence="1" key="1">
    <citation type="submission" date="2023-10" db="EMBL/GenBank/DDBJ databases">
        <title>Genome assembly of Pristionchus species.</title>
        <authorList>
            <person name="Yoshida K."/>
            <person name="Sommer R.J."/>
        </authorList>
    </citation>
    <scope>NUCLEOTIDE SEQUENCE</scope>
    <source>
        <strain evidence="1">RS0144</strain>
    </source>
</reference>
<evidence type="ECO:0000313" key="2">
    <source>
        <dbReference type="Proteomes" id="UP001432027"/>
    </source>
</evidence>
<dbReference type="EMBL" id="BTSX01000004">
    <property type="protein sequence ID" value="GMS92751.1"/>
    <property type="molecule type" value="Genomic_DNA"/>
</dbReference>
<comment type="caution">
    <text evidence="1">The sequence shown here is derived from an EMBL/GenBank/DDBJ whole genome shotgun (WGS) entry which is preliminary data.</text>
</comment>
<proteinExistence type="predicted"/>
<protein>
    <submittedName>
        <fullName evidence="1">Uncharacterized protein</fullName>
    </submittedName>
</protein>
<dbReference type="AlphaFoldDB" id="A0AAV5TGV5"/>